<dbReference type="InterPro" id="IPR033876">
    <property type="entry name" value="SAP-like"/>
</dbReference>
<dbReference type="EMBL" id="JAFEKC020000009">
    <property type="protein sequence ID" value="KAK0512749.1"/>
    <property type="molecule type" value="Genomic_DNA"/>
</dbReference>
<keyword evidence="3 11" id="KW-0732">Signal</keyword>
<dbReference type="Proteomes" id="UP001166286">
    <property type="component" value="Unassembled WGS sequence"/>
</dbReference>
<keyword evidence="14" id="KW-1185">Reference proteome</keyword>
<evidence type="ECO:0000256" key="3">
    <source>
        <dbReference type="ARBA" id="ARBA00022729"/>
    </source>
</evidence>
<evidence type="ECO:0000256" key="9">
    <source>
        <dbReference type="RuleBase" id="RU000454"/>
    </source>
</evidence>
<dbReference type="GO" id="GO:0004190">
    <property type="term" value="F:aspartic-type endopeptidase activity"/>
    <property type="evidence" value="ECO:0007669"/>
    <property type="project" value="UniProtKB-KW"/>
</dbReference>
<keyword evidence="5 9" id="KW-0378">Hydrolase</keyword>
<dbReference type="SUPFAM" id="SSF50630">
    <property type="entry name" value="Acid proteases"/>
    <property type="match status" value="1"/>
</dbReference>
<feature type="domain" description="Peptidase A1" evidence="12">
    <location>
        <begin position="69"/>
        <end position="413"/>
    </location>
</feature>
<dbReference type="InterPro" id="IPR001461">
    <property type="entry name" value="Aspartic_peptidase_A1"/>
</dbReference>
<comment type="similarity">
    <text evidence="1 9">Belongs to the peptidase A1 family.</text>
</comment>
<feature type="active site" evidence="8">
    <location>
        <position position="87"/>
    </location>
</feature>
<reference evidence="13" key="1">
    <citation type="submission" date="2023-03" db="EMBL/GenBank/DDBJ databases">
        <title>Complete genome of Cladonia borealis.</title>
        <authorList>
            <person name="Park H."/>
        </authorList>
    </citation>
    <scope>NUCLEOTIDE SEQUENCE</scope>
    <source>
        <strain evidence="13">ANT050790</strain>
    </source>
</reference>
<evidence type="ECO:0000259" key="12">
    <source>
        <dbReference type="PROSITE" id="PS51767"/>
    </source>
</evidence>
<dbReference type="InterPro" id="IPR021109">
    <property type="entry name" value="Peptidase_aspartic_dom_sf"/>
</dbReference>
<evidence type="ECO:0000256" key="4">
    <source>
        <dbReference type="ARBA" id="ARBA00022750"/>
    </source>
</evidence>
<feature type="active site" evidence="8">
    <location>
        <position position="284"/>
    </location>
</feature>
<comment type="caution">
    <text evidence="13">The sequence shown here is derived from an EMBL/GenBank/DDBJ whole genome shotgun (WGS) entry which is preliminary data.</text>
</comment>
<dbReference type="Pfam" id="PF00026">
    <property type="entry name" value="Asp"/>
    <property type="match status" value="2"/>
</dbReference>
<sequence>MKGLTATALAAGLLASGSAALNLIERATPNVVGLDIARRHIPDPVKRDTLRRRQSQTVTETLANYGTLYFANVTVGTPAQNFALHIDTGSSDLWVNVPNSEICTERGDPCSISGTYDANSSSTYKYVNSIFSVSYVDGSGAAGDYATDTVSIGGKSITALQFGIGYDSNSAEGILGIGYTADEAQADTARQKSYANLPQAMTNNGLIQSNAYSLWLNDLEANTGSILFGGVDTDKYTGSLESVPIQTVDDTYAEFLITLTDMSLTDGTTTQNLTTDLPTVVILDSGSSLTYLPNDLTSAIYSALKVQYDQEQQLGACSCSLANENITIDFTFTSATISVAIDELVINANTGTSEDRENPNSEGGQSGGQGGEESLDCVFGIAPAEGETAVLGDTFLRSAYVVYDLANNEISLAQTDFNATDSNVKEIGTGTTSVPGATVVANAVEAAVSQTGGARIAVSGTGSSPFATATSTTTSGAVFSRSVSYGGLALTAAAVVAAFAAYA</sequence>
<protein>
    <recommendedName>
        <fullName evidence="7">Probable aspartic-type endopeptidase OPSB</fullName>
    </recommendedName>
    <alternativeName>
        <fullName evidence="6">Probable aspartic-type endopeptidase opsB</fullName>
    </alternativeName>
</protein>
<evidence type="ECO:0000313" key="14">
    <source>
        <dbReference type="Proteomes" id="UP001166286"/>
    </source>
</evidence>
<evidence type="ECO:0000256" key="11">
    <source>
        <dbReference type="SAM" id="SignalP"/>
    </source>
</evidence>
<name>A0AA39R345_9LECA</name>
<organism evidence="13 14">
    <name type="scientific">Cladonia borealis</name>
    <dbReference type="NCBI Taxonomy" id="184061"/>
    <lineage>
        <taxon>Eukaryota</taxon>
        <taxon>Fungi</taxon>
        <taxon>Dikarya</taxon>
        <taxon>Ascomycota</taxon>
        <taxon>Pezizomycotina</taxon>
        <taxon>Lecanoromycetes</taxon>
        <taxon>OSLEUM clade</taxon>
        <taxon>Lecanoromycetidae</taxon>
        <taxon>Lecanorales</taxon>
        <taxon>Lecanorineae</taxon>
        <taxon>Cladoniaceae</taxon>
        <taxon>Cladonia</taxon>
    </lineage>
</organism>
<evidence type="ECO:0000256" key="2">
    <source>
        <dbReference type="ARBA" id="ARBA00022670"/>
    </source>
</evidence>
<dbReference type="InterPro" id="IPR033121">
    <property type="entry name" value="PEPTIDASE_A1"/>
</dbReference>
<dbReference type="GO" id="GO:0006508">
    <property type="term" value="P:proteolysis"/>
    <property type="evidence" value="ECO:0007669"/>
    <property type="project" value="UniProtKB-KW"/>
</dbReference>
<evidence type="ECO:0000313" key="13">
    <source>
        <dbReference type="EMBL" id="KAK0512749.1"/>
    </source>
</evidence>
<accession>A0AA39R345</accession>
<dbReference type="PROSITE" id="PS00141">
    <property type="entry name" value="ASP_PROTEASE"/>
    <property type="match status" value="1"/>
</dbReference>
<feature type="region of interest" description="Disordered" evidence="10">
    <location>
        <begin position="350"/>
        <end position="372"/>
    </location>
</feature>
<dbReference type="PANTHER" id="PTHR47966:SF65">
    <property type="entry name" value="ASPARTIC-TYPE ENDOPEPTIDASE"/>
    <property type="match status" value="1"/>
</dbReference>
<keyword evidence="2 9" id="KW-0645">Protease</keyword>
<dbReference type="CDD" id="cd05474">
    <property type="entry name" value="SAP_like"/>
    <property type="match status" value="1"/>
</dbReference>
<evidence type="ECO:0000256" key="5">
    <source>
        <dbReference type="ARBA" id="ARBA00022801"/>
    </source>
</evidence>
<dbReference type="PANTHER" id="PTHR47966">
    <property type="entry name" value="BETA-SITE APP-CLEAVING ENZYME, ISOFORM A-RELATED"/>
    <property type="match status" value="1"/>
</dbReference>
<evidence type="ECO:0000256" key="1">
    <source>
        <dbReference type="ARBA" id="ARBA00007447"/>
    </source>
</evidence>
<dbReference type="Gene3D" id="2.40.70.10">
    <property type="entry name" value="Acid Proteases"/>
    <property type="match status" value="2"/>
</dbReference>
<feature type="chain" id="PRO_5041294578" description="Probable aspartic-type endopeptidase OPSB" evidence="11">
    <location>
        <begin position="21"/>
        <end position="503"/>
    </location>
</feature>
<proteinExistence type="inferred from homology"/>
<evidence type="ECO:0000256" key="7">
    <source>
        <dbReference type="ARBA" id="ARBA00068059"/>
    </source>
</evidence>
<dbReference type="PROSITE" id="PS51767">
    <property type="entry name" value="PEPTIDASE_A1"/>
    <property type="match status" value="1"/>
</dbReference>
<feature type="signal peptide" evidence="11">
    <location>
        <begin position="1"/>
        <end position="20"/>
    </location>
</feature>
<dbReference type="PRINTS" id="PR00792">
    <property type="entry name" value="PEPSIN"/>
</dbReference>
<dbReference type="FunFam" id="2.40.70.10:FF:000011">
    <property type="entry name" value="Aspartic protease"/>
    <property type="match status" value="1"/>
</dbReference>
<dbReference type="InterPro" id="IPR001969">
    <property type="entry name" value="Aspartic_peptidase_AS"/>
</dbReference>
<evidence type="ECO:0000256" key="10">
    <source>
        <dbReference type="SAM" id="MobiDB-lite"/>
    </source>
</evidence>
<gene>
    <name evidence="13" type="ORF">JMJ35_004766</name>
</gene>
<dbReference type="AlphaFoldDB" id="A0AA39R345"/>
<keyword evidence="4 9" id="KW-0064">Aspartyl protease</keyword>
<evidence type="ECO:0000256" key="6">
    <source>
        <dbReference type="ARBA" id="ARBA00067536"/>
    </source>
</evidence>
<evidence type="ECO:0000256" key="8">
    <source>
        <dbReference type="PIRSR" id="PIRSR601461-1"/>
    </source>
</evidence>